<organism evidence="10 11">
    <name type="scientific">Streptomyces flavofungini</name>
    <dbReference type="NCBI Taxonomy" id="68200"/>
    <lineage>
        <taxon>Bacteria</taxon>
        <taxon>Bacillati</taxon>
        <taxon>Actinomycetota</taxon>
        <taxon>Actinomycetes</taxon>
        <taxon>Kitasatosporales</taxon>
        <taxon>Streptomycetaceae</taxon>
        <taxon>Streptomyces</taxon>
    </lineage>
</organism>
<comment type="function">
    <text evidence="7">Extracellular zinc metalloprotease.</text>
</comment>
<keyword evidence="5 7" id="KW-0862">Zinc</keyword>
<keyword evidence="6 7" id="KW-0482">Metalloprotease</keyword>
<evidence type="ECO:0000259" key="9">
    <source>
        <dbReference type="Pfam" id="PF02868"/>
    </source>
</evidence>
<dbReference type="CDD" id="cd09597">
    <property type="entry name" value="M4_TLP"/>
    <property type="match status" value="1"/>
</dbReference>
<keyword evidence="2 7" id="KW-0645">Protease</keyword>
<dbReference type="PANTHER" id="PTHR43579:SF1">
    <property type="entry name" value="NEUTRAL METALLOPROTEINASE"/>
    <property type="match status" value="1"/>
</dbReference>
<keyword evidence="11" id="KW-1185">Reference proteome</keyword>
<comment type="subcellular location">
    <subcellularLocation>
        <location evidence="7">Secreted</location>
    </subcellularLocation>
</comment>
<evidence type="ECO:0000256" key="7">
    <source>
        <dbReference type="RuleBase" id="RU366073"/>
    </source>
</evidence>
<dbReference type="PRINTS" id="PR00730">
    <property type="entry name" value="THERMOLYSIN"/>
</dbReference>
<evidence type="ECO:0000256" key="6">
    <source>
        <dbReference type="ARBA" id="ARBA00023049"/>
    </source>
</evidence>
<evidence type="ECO:0000256" key="3">
    <source>
        <dbReference type="ARBA" id="ARBA00022723"/>
    </source>
</evidence>
<proteinExistence type="inferred from homology"/>
<dbReference type="Proteomes" id="UP000634780">
    <property type="component" value="Unassembled WGS sequence"/>
</dbReference>
<name>A0ABS0XFA6_9ACTN</name>
<feature type="domain" description="Peptidase M4" evidence="8">
    <location>
        <begin position="56"/>
        <end position="153"/>
    </location>
</feature>
<protein>
    <recommendedName>
        <fullName evidence="7">Neutral metalloproteinase</fullName>
        <ecNumber evidence="7">3.4.24.-</ecNumber>
    </recommendedName>
</protein>
<comment type="cofactor">
    <cofactor evidence="7">
        <name>Zn(2+)</name>
        <dbReference type="ChEBI" id="CHEBI:29105"/>
    </cofactor>
</comment>
<dbReference type="Pfam" id="PF02868">
    <property type="entry name" value="Peptidase_M4_C"/>
    <property type="match status" value="1"/>
</dbReference>
<keyword evidence="7" id="KW-0964">Secreted</keyword>
<gene>
    <name evidence="10" type="ORF">JGB26_33165</name>
</gene>
<feature type="domain" description="Peptidase M4 C-terminal" evidence="9">
    <location>
        <begin position="171"/>
        <end position="334"/>
    </location>
</feature>
<dbReference type="Gene3D" id="3.10.170.10">
    <property type="match status" value="1"/>
</dbReference>
<evidence type="ECO:0000313" key="10">
    <source>
        <dbReference type="EMBL" id="MBJ3811880.1"/>
    </source>
</evidence>
<dbReference type="InterPro" id="IPR027268">
    <property type="entry name" value="Peptidase_M4/M1_CTD_sf"/>
</dbReference>
<dbReference type="InterPro" id="IPR052759">
    <property type="entry name" value="Metalloprotease_M4"/>
</dbReference>
<dbReference type="Gene3D" id="1.10.390.10">
    <property type="entry name" value="Neutral Protease Domain 2"/>
    <property type="match status" value="1"/>
</dbReference>
<evidence type="ECO:0000256" key="5">
    <source>
        <dbReference type="ARBA" id="ARBA00022833"/>
    </source>
</evidence>
<evidence type="ECO:0000313" key="11">
    <source>
        <dbReference type="Proteomes" id="UP000634780"/>
    </source>
</evidence>
<evidence type="ECO:0000256" key="4">
    <source>
        <dbReference type="ARBA" id="ARBA00022801"/>
    </source>
</evidence>
<comment type="similarity">
    <text evidence="1 7">Belongs to the peptidase M4 family.</text>
</comment>
<dbReference type="Pfam" id="PF01447">
    <property type="entry name" value="Peptidase_M4"/>
    <property type="match status" value="1"/>
</dbReference>
<keyword evidence="3" id="KW-0479">Metal-binding</keyword>
<sequence>MPAEETSTLTWLLQGVVPLALQARLAPEDVARLVTEPAAPPPASEPAPAEDADHVVYNAGNSRETTGLAVARRTGQPPTDDTAVDEAYDALLATSAFARAVLGRDPLVRRPMTAVVHYGGDFSNMYWNGELLVLGDGDGAVFGRFSQCLDIVAGGVWMGVREMMSFFSPAGQSGALAVSLCDVFGQLVKQYTHGLSVEEADWVVGKGLLAPGVHGVALRSLKAPGTAYDDAVLGKDPQAAAMDGYVRTGRDNGGIHINSGIPSHAFYLVAERLGGHAWERAGMIWWDALTVHTIGRDLLFEDWARFTVTAAVSRYGEGGVEHRAVLDAWERVGVRVPER</sequence>
<accession>A0ABS0XFA6</accession>
<evidence type="ECO:0000256" key="1">
    <source>
        <dbReference type="ARBA" id="ARBA00009388"/>
    </source>
</evidence>
<dbReference type="InterPro" id="IPR013856">
    <property type="entry name" value="Peptidase_M4_domain"/>
</dbReference>
<dbReference type="InterPro" id="IPR023612">
    <property type="entry name" value="Peptidase_M4"/>
</dbReference>
<evidence type="ECO:0000256" key="2">
    <source>
        <dbReference type="ARBA" id="ARBA00022670"/>
    </source>
</evidence>
<dbReference type="EMBL" id="JAEKOZ010000031">
    <property type="protein sequence ID" value="MBJ3811880.1"/>
    <property type="molecule type" value="Genomic_DNA"/>
</dbReference>
<evidence type="ECO:0000259" key="8">
    <source>
        <dbReference type="Pfam" id="PF01447"/>
    </source>
</evidence>
<keyword evidence="4 7" id="KW-0378">Hydrolase</keyword>
<dbReference type="SUPFAM" id="SSF55486">
    <property type="entry name" value="Metalloproteases ('zincins'), catalytic domain"/>
    <property type="match status" value="1"/>
</dbReference>
<comment type="caution">
    <text evidence="10">The sequence shown here is derived from an EMBL/GenBank/DDBJ whole genome shotgun (WGS) entry which is preliminary data.</text>
</comment>
<dbReference type="PANTHER" id="PTHR43579">
    <property type="match status" value="1"/>
</dbReference>
<dbReference type="EC" id="3.4.24.-" evidence="7"/>
<dbReference type="InterPro" id="IPR001570">
    <property type="entry name" value="Peptidase_M4_C_domain"/>
</dbReference>
<reference evidence="10 11" key="1">
    <citation type="submission" date="2020-12" db="EMBL/GenBank/DDBJ databases">
        <title>Streptomyces typhae sp. nov., a novel endophytic actinomycete isolated from the root of cattail pollen (Typha angustifolia L.).</title>
        <authorList>
            <person name="Peng C."/>
            <person name="Liu C."/>
        </authorList>
    </citation>
    <scope>NUCLEOTIDE SEQUENCE [LARGE SCALE GENOMIC DNA]</scope>
    <source>
        <strain evidence="10 11">JCM 4753</strain>
    </source>
</reference>